<evidence type="ECO:0000313" key="12">
    <source>
        <dbReference type="EMBL" id="GKX28128.1"/>
    </source>
</evidence>
<dbReference type="SUPFAM" id="SSF52972">
    <property type="entry name" value="ITPase-like"/>
    <property type="match status" value="1"/>
</dbReference>
<comment type="caution">
    <text evidence="10">Lacks conserved residue(s) required for the propagation of feature annotation.</text>
</comment>
<evidence type="ECO:0000256" key="11">
    <source>
        <dbReference type="RuleBase" id="RU003781"/>
    </source>
</evidence>
<keyword evidence="5 10" id="KW-0378">Hydrolase</keyword>
<evidence type="ECO:0000313" key="13">
    <source>
        <dbReference type="Proteomes" id="UP001144256"/>
    </source>
</evidence>
<protein>
    <recommendedName>
        <fullName evidence="10">dITP/XTP pyrophosphatase</fullName>
        <ecNumber evidence="10">3.6.1.66</ecNumber>
    </recommendedName>
    <alternativeName>
        <fullName evidence="10">Non-canonical purine NTP pyrophosphatase</fullName>
    </alternativeName>
    <alternativeName>
        <fullName evidence="10">Non-standard purine NTP pyrophosphatase</fullName>
    </alternativeName>
    <alternativeName>
        <fullName evidence="10">Nucleoside-triphosphate diphosphatase</fullName>
    </alternativeName>
    <alternativeName>
        <fullName evidence="10">Nucleoside-triphosphate pyrophosphatase</fullName>
        <shortName evidence="10">NTPase</shortName>
    </alternativeName>
</protein>
<comment type="similarity">
    <text evidence="1 10 11">Belongs to the HAM1 NTPase family.</text>
</comment>
<evidence type="ECO:0000256" key="9">
    <source>
        <dbReference type="ARBA" id="ARBA00052017"/>
    </source>
</evidence>
<dbReference type="EMBL" id="BRLB01000001">
    <property type="protein sequence ID" value="GKX28128.1"/>
    <property type="molecule type" value="Genomic_DNA"/>
</dbReference>
<sequence>MKNEKIIFATKNRGKIKEINMIMKDTKYEVISMEDAGIDMDIVEDGVTFEENAVIKASKVMEIADCIVMADDSGLEIDYLNKAPGIYSARFGGEDTPYSIKNKMIIDKLKGVEEKDRTARFVCAIAVAFPNGDILTNKEVIEGYIINEEKGTNGFGYDPIFYVPEYDCTTAEMDNELKNEISHRGKALRSMKLKMESYMNDNR</sequence>
<dbReference type="Proteomes" id="UP001144256">
    <property type="component" value="Unassembled WGS sequence"/>
</dbReference>
<dbReference type="InterPro" id="IPR002637">
    <property type="entry name" value="RdgB/HAM1"/>
</dbReference>
<accession>A0A9W6DE80</accession>
<comment type="cofactor">
    <cofactor evidence="10">
        <name>Mg(2+)</name>
        <dbReference type="ChEBI" id="CHEBI:18420"/>
    </cofactor>
    <text evidence="10">Binds 1 Mg(2+) ion per subunit.</text>
</comment>
<dbReference type="GO" id="GO:0036220">
    <property type="term" value="F:ITP diphosphatase activity"/>
    <property type="evidence" value="ECO:0007669"/>
    <property type="project" value="UniProtKB-UniRule"/>
</dbReference>
<evidence type="ECO:0000256" key="4">
    <source>
        <dbReference type="ARBA" id="ARBA00022741"/>
    </source>
</evidence>
<comment type="caution">
    <text evidence="12">The sequence shown here is derived from an EMBL/GenBank/DDBJ whole genome shotgun (WGS) entry which is preliminary data.</text>
</comment>
<gene>
    <name evidence="12" type="ORF">SH1V18_06080</name>
</gene>
<feature type="binding site" evidence="10">
    <location>
        <position position="72"/>
    </location>
    <ligand>
        <name>Mg(2+)</name>
        <dbReference type="ChEBI" id="CHEBI:18420"/>
    </ligand>
</feature>
<dbReference type="GO" id="GO:0036222">
    <property type="term" value="F:XTP diphosphatase activity"/>
    <property type="evidence" value="ECO:0007669"/>
    <property type="project" value="UniProtKB-UniRule"/>
</dbReference>
<comment type="catalytic activity">
    <reaction evidence="10">
        <text>ITP + H2O = IMP + diphosphate + H(+)</text>
        <dbReference type="Rhea" id="RHEA:29399"/>
        <dbReference type="ChEBI" id="CHEBI:15377"/>
        <dbReference type="ChEBI" id="CHEBI:15378"/>
        <dbReference type="ChEBI" id="CHEBI:33019"/>
        <dbReference type="ChEBI" id="CHEBI:58053"/>
        <dbReference type="ChEBI" id="CHEBI:61402"/>
        <dbReference type="EC" id="3.6.1.66"/>
    </reaction>
</comment>
<evidence type="ECO:0000256" key="5">
    <source>
        <dbReference type="ARBA" id="ARBA00022801"/>
    </source>
</evidence>
<evidence type="ECO:0000256" key="6">
    <source>
        <dbReference type="ARBA" id="ARBA00022842"/>
    </source>
</evidence>
<dbReference type="FunFam" id="3.90.950.10:FF:000001">
    <property type="entry name" value="dITP/XTP pyrophosphatase"/>
    <property type="match status" value="1"/>
</dbReference>
<feature type="binding site" evidence="10">
    <location>
        <begin position="155"/>
        <end position="158"/>
    </location>
    <ligand>
        <name>substrate</name>
    </ligand>
</feature>
<dbReference type="GO" id="GO:0000166">
    <property type="term" value="F:nucleotide binding"/>
    <property type="evidence" value="ECO:0007669"/>
    <property type="project" value="UniProtKB-KW"/>
</dbReference>
<dbReference type="GO" id="GO:0035870">
    <property type="term" value="F:dITP diphosphatase activity"/>
    <property type="evidence" value="ECO:0007669"/>
    <property type="project" value="UniProtKB-UniRule"/>
</dbReference>
<comment type="catalytic activity">
    <reaction evidence="8 10">
        <text>dITP + H2O = dIMP + diphosphate + H(+)</text>
        <dbReference type="Rhea" id="RHEA:28342"/>
        <dbReference type="ChEBI" id="CHEBI:15377"/>
        <dbReference type="ChEBI" id="CHEBI:15378"/>
        <dbReference type="ChEBI" id="CHEBI:33019"/>
        <dbReference type="ChEBI" id="CHEBI:61194"/>
        <dbReference type="ChEBI" id="CHEBI:61382"/>
        <dbReference type="EC" id="3.6.1.66"/>
    </reaction>
</comment>
<organism evidence="12 13">
    <name type="scientific">Vallitalea longa</name>
    <dbReference type="NCBI Taxonomy" id="2936439"/>
    <lineage>
        <taxon>Bacteria</taxon>
        <taxon>Bacillati</taxon>
        <taxon>Bacillota</taxon>
        <taxon>Clostridia</taxon>
        <taxon>Lachnospirales</taxon>
        <taxon>Vallitaleaceae</taxon>
        <taxon>Vallitalea</taxon>
    </lineage>
</organism>
<dbReference type="GO" id="GO:0009117">
    <property type="term" value="P:nucleotide metabolic process"/>
    <property type="evidence" value="ECO:0007669"/>
    <property type="project" value="UniProtKB-KW"/>
</dbReference>
<evidence type="ECO:0000256" key="7">
    <source>
        <dbReference type="ARBA" id="ARBA00023080"/>
    </source>
</evidence>
<dbReference type="NCBIfam" id="NF011397">
    <property type="entry name" value="PRK14822.1"/>
    <property type="match status" value="1"/>
</dbReference>
<evidence type="ECO:0000256" key="1">
    <source>
        <dbReference type="ARBA" id="ARBA00008023"/>
    </source>
</evidence>
<evidence type="ECO:0000256" key="3">
    <source>
        <dbReference type="ARBA" id="ARBA00022723"/>
    </source>
</evidence>
<dbReference type="Pfam" id="PF01725">
    <property type="entry name" value="Ham1p_like"/>
    <property type="match status" value="1"/>
</dbReference>
<keyword evidence="7 10" id="KW-0546">Nucleotide metabolism</keyword>
<dbReference type="CDD" id="cd00515">
    <property type="entry name" value="HAM1"/>
    <property type="match status" value="1"/>
</dbReference>
<feature type="active site" description="Proton acceptor" evidence="10">
    <location>
        <position position="72"/>
    </location>
</feature>
<keyword evidence="3 10" id="KW-0479">Metal-binding</keyword>
<feature type="binding site" evidence="10">
    <location>
        <position position="178"/>
    </location>
    <ligand>
        <name>substrate</name>
    </ligand>
</feature>
<evidence type="ECO:0000256" key="10">
    <source>
        <dbReference type="HAMAP-Rule" id="MF_01405"/>
    </source>
</evidence>
<dbReference type="InterPro" id="IPR029001">
    <property type="entry name" value="ITPase-like_fam"/>
</dbReference>
<dbReference type="AlphaFoldDB" id="A0A9W6DE80"/>
<dbReference type="GO" id="GO:0009146">
    <property type="term" value="P:purine nucleoside triphosphate catabolic process"/>
    <property type="evidence" value="ECO:0007669"/>
    <property type="project" value="UniProtKB-UniRule"/>
</dbReference>
<dbReference type="EC" id="3.6.1.66" evidence="10"/>
<feature type="binding site" evidence="10">
    <location>
        <begin position="10"/>
        <end position="15"/>
    </location>
    <ligand>
        <name>substrate</name>
    </ligand>
</feature>
<feature type="binding site" evidence="10">
    <location>
        <position position="73"/>
    </location>
    <ligand>
        <name>substrate</name>
    </ligand>
</feature>
<keyword evidence="4 10" id="KW-0547">Nucleotide-binding</keyword>
<reference evidence="12" key="1">
    <citation type="submission" date="2022-06" db="EMBL/GenBank/DDBJ databases">
        <title>Vallitalea longa sp. nov., an anaerobic bacterium isolated from marine sediment.</title>
        <authorList>
            <person name="Hirano S."/>
            <person name="Terahara T."/>
            <person name="Mori K."/>
            <person name="Hamada M."/>
            <person name="Matsumoto R."/>
            <person name="Kobayashi T."/>
        </authorList>
    </citation>
    <scope>NUCLEOTIDE SEQUENCE</scope>
    <source>
        <strain evidence="12">SH18-1</strain>
    </source>
</reference>
<comment type="subunit">
    <text evidence="2 10">Homodimer.</text>
</comment>
<dbReference type="InterPro" id="IPR020922">
    <property type="entry name" value="dITP/XTP_pyrophosphatase"/>
</dbReference>
<comment type="catalytic activity">
    <reaction evidence="9 10">
        <text>XTP + H2O = XMP + diphosphate + H(+)</text>
        <dbReference type="Rhea" id="RHEA:28610"/>
        <dbReference type="ChEBI" id="CHEBI:15377"/>
        <dbReference type="ChEBI" id="CHEBI:15378"/>
        <dbReference type="ChEBI" id="CHEBI:33019"/>
        <dbReference type="ChEBI" id="CHEBI:57464"/>
        <dbReference type="ChEBI" id="CHEBI:61314"/>
        <dbReference type="EC" id="3.6.1.66"/>
    </reaction>
</comment>
<dbReference type="PANTHER" id="PTHR11067">
    <property type="entry name" value="INOSINE TRIPHOSPHATE PYROPHOSPHATASE/HAM1 PROTEIN"/>
    <property type="match status" value="1"/>
</dbReference>
<proteinExistence type="inferred from homology"/>
<dbReference type="NCBIfam" id="TIGR00042">
    <property type="entry name" value="RdgB/HAM1 family non-canonical purine NTP pyrophosphatase"/>
    <property type="match status" value="1"/>
</dbReference>
<dbReference type="GO" id="GO:0005829">
    <property type="term" value="C:cytosol"/>
    <property type="evidence" value="ECO:0007669"/>
    <property type="project" value="TreeGrafter"/>
</dbReference>
<dbReference type="Gene3D" id="3.90.950.10">
    <property type="match status" value="1"/>
</dbReference>
<evidence type="ECO:0000256" key="8">
    <source>
        <dbReference type="ARBA" id="ARBA00051875"/>
    </source>
</evidence>
<comment type="function">
    <text evidence="10">Pyrophosphatase that catalyzes the hydrolysis of nucleoside triphosphates to their monophosphate derivatives, with a high preference for the non-canonical purine nucleotides XTP (xanthosine triphosphate), dITP (deoxyinosine triphosphate) and ITP. Seems to function as a house-cleaning enzyme that removes non-canonical purine nucleotides from the nucleotide pool, thus preventing their incorporation into DNA/RNA and avoiding chromosomal lesions.</text>
</comment>
<dbReference type="PANTHER" id="PTHR11067:SF9">
    <property type="entry name" value="INOSINE TRIPHOSPHATE PYROPHOSPHATASE"/>
    <property type="match status" value="1"/>
</dbReference>
<keyword evidence="13" id="KW-1185">Reference proteome</keyword>
<name>A0A9W6DE80_9FIRM</name>
<feature type="binding site" evidence="10">
    <location>
        <begin position="183"/>
        <end position="184"/>
    </location>
    <ligand>
        <name>substrate</name>
    </ligand>
</feature>
<dbReference type="HAMAP" id="MF_01405">
    <property type="entry name" value="Non_canon_purine_NTPase"/>
    <property type="match status" value="1"/>
</dbReference>
<keyword evidence="6 10" id="KW-0460">Magnesium</keyword>
<evidence type="ECO:0000256" key="2">
    <source>
        <dbReference type="ARBA" id="ARBA00011738"/>
    </source>
</evidence>
<dbReference type="RefSeq" id="WP_281812122.1">
    <property type="nucleotide sequence ID" value="NZ_BRLB01000001.1"/>
</dbReference>
<dbReference type="GO" id="GO:0017111">
    <property type="term" value="F:ribonucleoside triphosphate phosphatase activity"/>
    <property type="evidence" value="ECO:0007669"/>
    <property type="project" value="InterPro"/>
</dbReference>
<dbReference type="GO" id="GO:0046872">
    <property type="term" value="F:metal ion binding"/>
    <property type="evidence" value="ECO:0007669"/>
    <property type="project" value="UniProtKB-KW"/>
</dbReference>